<feature type="transmembrane region" description="Helical" evidence="8">
    <location>
        <begin position="79"/>
        <end position="102"/>
    </location>
</feature>
<name>D5RKG2_9PROT</name>
<dbReference type="InterPro" id="IPR003810">
    <property type="entry name" value="Mntp/YtaF"/>
</dbReference>
<sequence>MEPPAVRPLVAAPCRQEGSPMSPVSIAVLALGMSVDAFAAAISRGAGARPVRLAEALRTGLVFGAVEAVTPLIGWGAGMLAAGAMAAVDHWIAFALLGLVGGRMLFEAARRPAEEAPAGRSPWMLLATAVGTSIDAMAVGVSLAFLEAEIWVIAAAIGAATFCMATGGVLFGRLLGRRLGRVAEALAGAALILLGAAILHEHLSA</sequence>
<comment type="subcellular location">
    <subcellularLocation>
        <location evidence="8">Cell membrane</location>
        <topology evidence="8">Multi-pass membrane protein</topology>
    </subcellularLocation>
</comment>
<dbReference type="AlphaFoldDB" id="D5RKG2"/>
<reference evidence="9 10" key="1">
    <citation type="submission" date="2010-04" db="EMBL/GenBank/DDBJ databases">
        <authorList>
            <person name="Qin X."/>
            <person name="Bachman B."/>
            <person name="Battles P."/>
            <person name="Bell A."/>
            <person name="Bess C."/>
            <person name="Bickham C."/>
            <person name="Chaboub L."/>
            <person name="Chen D."/>
            <person name="Coyle M."/>
            <person name="Deiros D.R."/>
            <person name="Dinh H."/>
            <person name="Forbes L."/>
            <person name="Fowler G."/>
            <person name="Francisco L."/>
            <person name="Fu Q."/>
            <person name="Gubbala S."/>
            <person name="Hale W."/>
            <person name="Han Y."/>
            <person name="Hemphill L."/>
            <person name="Highlander S.K."/>
            <person name="Hirani K."/>
            <person name="Hogues M."/>
            <person name="Jackson L."/>
            <person name="Jakkamsetti A."/>
            <person name="Javaid M."/>
            <person name="Jiang H."/>
            <person name="Korchina V."/>
            <person name="Kovar C."/>
            <person name="Lara F."/>
            <person name="Lee S."/>
            <person name="Mata R."/>
            <person name="Mathew T."/>
            <person name="Moen C."/>
            <person name="Morales K."/>
            <person name="Munidasa M."/>
            <person name="Nazareth L."/>
            <person name="Ngo R."/>
            <person name="Nguyen L."/>
            <person name="Okwuonu G."/>
            <person name="Ongeri F."/>
            <person name="Patil S."/>
            <person name="Petrosino J."/>
            <person name="Pham C."/>
            <person name="Pham P."/>
            <person name="Pu L.-L."/>
            <person name="Puazo M."/>
            <person name="Raj R."/>
            <person name="Reid J."/>
            <person name="Rouhana J."/>
            <person name="Saada N."/>
            <person name="Shang Y."/>
            <person name="Simmons D."/>
            <person name="Thornton R."/>
            <person name="Warren J."/>
            <person name="Weissenberger G."/>
            <person name="Zhang J."/>
            <person name="Zhang L."/>
            <person name="Zhou C."/>
            <person name="Zhu D."/>
            <person name="Muzny D."/>
            <person name="Worley K."/>
            <person name="Gibbs R."/>
        </authorList>
    </citation>
    <scope>NUCLEOTIDE SEQUENCE [LARGE SCALE GENOMIC DNA]</scope>
    <source>
        <strain evidence="9 10">ATCC 49957</strain>
    </source>
</reference>
<feature type="transmembrane region" description="Helical" evidence="8">
    <location>
        <begin position="182"/>
        <end position="200"/>
    </location>
</feature>
<evidence type="ECO:0000256" key="3">
    <source>
        <dbReference type="ARBA" id="ARBA00022692"/>
    </source>
</evidence>
<keyword evidence="10" id="KW-1185">Reference proteome</keyword>
<keyword evidence="2 8" id="KW-1003">Cell membrane</keyword>
<dbReference type="PANTHER" id="PTHR35529:SF1">
    <property type="entry name" value="MANGANESE EFFLUX PUMP MNTP-RELATED"/>
    <property type="match status" value="1"/>
</dbReference>
<keyword evidence="5 8" id="KW-0406">Ion transport</keyword>
<accession>D5RKG2</accession>
<evidence type="ECO:0000256" key="4">
    <source>
        <dbReference type="ARBA" id="ARBA00022989"/>
    </source>
</evidence>
<dbReference type="EMBL" id="ADVL01000265">
    <property type="protein sequence ID" value="EFH12202.1"/>
    <property type="molecule type" value="Genomic_DNA"/>
</dbReference>
<keyword evidence="6 8" id="KW-0472">Membrane</keyword>
<dbReference type="PANTHER" id="PTHR35529">
    <property type="entry name" value="MANGANESE EFFLUX PUMP MNTP-RELATED"/>
    <property type="match status" value="1"/>
</dbReference>
<dbReference type="GO" id="GO:0005384">
    <property type="term" value="F:manganese ion transmembrane transporter activity"/>
    <property type="evidence" value="ECO:0007669"/>
    <property type="project" value="UniProtKB-UniRule"/>
</dbReference>
<comment type="function">
    <text evidence="8">Probably functions as a manganese efflux pump.</text>
</comment>
<evidence type="ECO:0000256" key="8">
    <source>
        <dbReference type="HAMAP-Rule" id="MF_01521"/>
    </source>
</evidence>
<feature type="transmembrane region" description="Helical" evidence="8">
    <location>
        <begin position="24"/>
        <end position="43"/>
    </location>
</feature>
<protein>
    <recommendedName>
        <fullName evidence="8">Putative manganese efflux pump MntP</fullName>
    </recommendedName>
</protein>
<dbReference type="Proteomes" id="UP000005324">
    <property type="component" value="Unassembled WGS sequence"/>
</dbReference>
<dbReference type="GO" id="GO:0005886">
    <property type="term" value="C:plasma membrane"/>
    <property type="evidence" value="ECO:0007669"/>
    <property type="project" value="UniProtKB-SubCell"/>
</dbReference>
<evidence type="ECO:0000256" key="2">
    <source>
        <dbReference type="ARBA" id="ARBA00022475"/>
    </source>
</evidence>
<evidence type="ECO:0000313" key="10">
    <source>
        <dbReference type="Proteomes" id="UP000005324"/>
    </source>
</evidence>
<feature type="transmembrane region" description="Helical" evidence="8">
    <location>
        <begin position="151"/>
        <end position="175"/>
    </location>
</feature>
<feature type="transmembrane region" description="Helical" evidence="8">
    <location>
        <begin position="55"/>
        <end position="73"/>
    </location>
</feature>
<comment type="similarity">
    <text evidence="8">Belongs to the MntP (TC 9.B.29) family.</text>
</comment>
<comment type="caution">
    <text evidence="9">The sequence shown here is derived from an EMBL/GenBank/DDBJ whole genome shotgun (WGS) entry which is preliminary data.</text>
</comment>
<evidence type="ECO:0000256" key="6">
    <source>
        <dbReference type="ARBA" id="ARBA00023136"/>
    </source>
</evidence>
<dbReference type="HOGENOM" id="CLU_096410_0_0_5"/>
<keyword evidence="7 8" id="KW-0464">Manganese</keyword>
<dbReference type="InterPro" id="IPR022929">
    <property type="entry name" value="Put_MntP"/>
</dbReference>
<keyword evidence="4 8" id="KW-1133">Transmembrane helix</keyword>
<evidence type="ECO:0000313" key="9">
    <source>
        <dbReference type="EMBL" id="EFH12202.1"/>
    </source>
</evidence>
<dbReference type="Pfam" id="PF02659">
    <property type="entry name" value="Mntp"/>
    <property type="match status" value="1"/>
</dbReference>
<gene>
    <name evidence="8" type="primary">mntP</name>
    <name evidence="9" type="ORF">HMPREF0731_1572</name>
</gene>
<evidence type="ECO:0000256" key="7">
    <source>
        <dbReference type="ARBA" id="ARBA00023211"/>
    </source>
</evidence>
<evidence type="ECO:0000256" key="1">
    <source>
        <dbReference type="ARBA" id="ARBA00022448"/>
    </source>
</evidence>
<evidence type="ECO:0000256" key="5">
    <source>
        <dbReference type="ARBA" id="ARBA00023065"/>
    </source>
</evidence>
<organism evidence="9 10">
    <name type="scientific">Pseudoroseomonas cervicalis ATCC 49957</name>
    <dbReference type="NCBI Taxonomy" id="525371"/>
    <lineage>
        <taxon>Bacteria</taxon>
        <taxon>Pseudomonadati</taxon>
        <taxon>Pseudomonadota</taxon>
        <taxon>Alphaproteobacteria</taxon>
        <taxon>Acetobacterales</taxon>
        <taxon>Roseomonadaceae</taxon>
        <taxon>Roseomonas</taxon>
    </lineage>
</organism>
<dbReference type="HAMAP" id="MF_01521">
    <property type="entry name" value="MntP_pump"/>
    <property type="match status" value="1"/>
</dbReference>
<feature type="transmembrane region" description="Helical" evidence="8">
    <location>
        <begin position="123"/>
        <end position="145"/>
    </location>
</feature>
<keyword evidence="1 8" id="KW-0813">Transport</keyword>
<proteinExistence type="inferred from homology"/>
<keyword evidence="3 8" id="KW-0812">Transmembrane</keyword>